<evidence type="ECO:0000256" key="1">
    <source>
        <dbReference type="SAM" id="MobiDB-lite"/>
    </source>
</evidence>
<keyword evidence="3" id="KW-1185">Reference proteome</keyword>
<comment type="caution">
    <text evidence="2">The sequence shown here is derived from an EMBL/GenBank/DDBJ whole genome shotgun (WGS) entry which is preliminary data.</text>
</comment>
<dbReference type="EMBL" id="WIXP02000013">
    <property type="protein sequence ID" value="KAF6200601.1"/>
    <property type="molecule type" value="Genomic_DNA"/>
</dbReference>
<dbReference type="AlphaFoldDB" id="A0A8S9WWW4"/>
<feature type="region of interest" description="Disordered" evidence="1">
    <location>
        <begin position="1"/>
        <end position="25"/>
    </location>
</feature>
<reference evidence="2" key="1">
    <citation type="journal article" date="2021" name="Mol. Ecol. Resour.">
        <title>Apolygus lucorum genome provides insights into omnivorousness and mesophyll feeding.</title>
        <authorList>
            <person name="Liu Y."/>
            <person name="Liu H."/>
            <person name="Wang H."/>
            <person name="Huang T."/>
            <person name="Liu B."/>
            <person name="Yang B."/>
            <person name="Yin L."/>
            <person name="Li B."/>
            <person name="Zhang Y."/>
            <person name="Zhang S."/>
            <person name="Jiang F."/>
            <person name="Zhang X."/>
            <person name="Ren Y."/>
            <person name="Wang B."/>
            <person name="Wang S."/>
            <person name="Lu Y."/>
            <person name="Wu K."/>
            <person name="Fan W."/>
            <person name="Wang G."/>
        </authorList>
    </citation>
    <scope>NUCLEOTIDE SEQUENCE</scope>
    <source>
        <strain evidence="2">12Hb</strain>
    </source>
</reference>
<accession>A0A8S9WWW4</accession>
<name>A0A8S9WWW4_APOLU</name>
<feature type="region of interest" description="Disordered" evidence="1">
    <location>
        <begin position="57"/>
        <end position="88"/>
    </location>
</feature>
<proteinExistence type="predicted"/>
<dbReference type="OrthoDB" id="6626351at2759"/>
<dbReference type="Proteomes" id="UP000466442">
    <property type="component" value="Unassembled WGS sequence"/>
</dbReference>
<evidence type="ECO:0000313" key="2">
    <source>
        <dbReference type="EMBL" id="KAF6200601.1"/>
    </source>
</evidence>
<evidence type="ECO:0000313" key="3">
    <source>
        <dbReference type="Proteomes" id="UP000466442"/>
    </source>
</evidence>
<organism evidence="2 3">
    <name type="scientific">Apolygus lucorum</name>
    <name type="common">Small green plant bug</name>
    <name type="synonym">Lygocoris lucorum</name>
    <dbReference type="NCBI Taxonomy" id="248454"/>
    <lineage>
        <taxon>Eukaryota</taxon>
        <taxon>Metazoa</taxon>
        <taxon>Ecdysozoa</taxon>
        <taxon>Arthropoda</taxon>
        <taxon>Hexapoda</taxon>
        <taxon>Insecta</taxon>
        <taxon>Pterygota</taxon>
        <taxon>Neoptera</taxon>
        <taxon>Paraneoptera</taxon>
        <taxon>Hemiptera</taxon>
        <taxon>Heteroptera</taxon>
        <taxon>Panheteroptera</taxon>
        <taxon>Cimicomorpha</taxon>
        <taxon>Miridae</taxon>
        <taxon>Mirini</taxon>
        <taxon>Apolygus</taxon>
    </lineage>
</organism>
<protein>
    <submittedName>
        <fullName evidence="2">Uncharacterized protein</fullName>
    </submittedName>
</protein>
<gene>
    <name evidence="2" type="ORF">GE061_005044</name>
</gene>
<dbReference type="InterPro" id="IPR019034">
    <property type="entry name" value="UPF0390"/>
</dbReference>
<sequence length="88" mass="10016">MKVRPPKCSHEPEKRPQCSPCTKYRPIAPKKAKHEEIAKLKKMISKNVNRKLEEEIRGAATDGQKVKLSKKKNQNPSVDPNKMPPKST</sequence>
<dbReference type="Pfam" id="PF09495">
    <property type="entry name" value="DUF2462"/>
    <property type="match status" value="1"/>
</dbReference>